<sequence>MKTLHPHFLFLLLVIIIASRPVFAQPARIDSLLTVLKTQKKDTNRANTLSKLIGNYQRNNEPEKAIQTANEMLALANLIGSEKFRIEAYYQIGMTYFYNRINYETTLKSWQNFLLVLPAREKSGNKWELAWIYYYLGATDSQLNNLPDALNYLYKALRLARETGNQALAAEIYYFIGGIFLEQKQYPEALTNLLESLRLRKIIGHQSDIAHTLTPIAQVYMFQRDFAKAFQYTQDALQIVQQPGFDGPNWMVPLNYRTLGEIYESMGEAAHQFGDEQEAAKLYTKALENFQTSLADWKKLRQTSGVAEVTLLIGNIHRKLNRQASARDYLERGLKAAIDDKYLQSVVEGYRFLSKLDSAQGNYRQAYQNYKAHIVFRDSLFNQEKTQKLTEVKMQYEFDKKMALAKAEQEKKDLLGQRAITRQYAVMTLLAILVVVVTLIAFIQWRNNRQKQRTNAVLLQQKAKIEETLNHLKTTQTQLVQKEKMASLGELTAGIAHEIQNPLNFVTNFSELSSELVDELEEERQKSAHDPVLEVELLTDLKDNLGKILHHGQRASSIVKGMLEHARSSTGEQRPTDLNGLVDEYLRLAYQGQRANDKSFNCKLQTAFDPAIGEVNLIPQEIGRVLLNLFSNAFYAVHQQQQLARNVNYQPEVVVQTSRQEKLVIITVHDNGTGIPDSVKSKIFQPFFTTKPTGQGTGLGLSLSHDIVTKGHGGHLSVSSQEGQGTEFTLSLPIPSADA</sequence>
<dbReference type="SMART" id="SM00028">
    <property type="entry name" value="TPR"/>
    <property type="match status" value="6"/>
</dbReference>
<dbReference type="InterPro" id="IPR036097">
    <property type="entry name" value="HisK_dim/P_sf"/>
</dbReference>
<proteinExistence type="predicted"/>
<dbReference type="SUPFAM" id="SSF55874">
    <property type="entry name" value="ATPase domain of HSP90 chaperone/DNA topoisomerase II/histidine kinase"/>
    <property type="match status" value="1"/>
</dbReference>
<organism evidence="8 9">
    <name type="scientific">Larkinella knui</name>
    <dbReference type="NCBI Taxonomy" id="2025310"/>
    <lineage>
        <taxon>Bacteria</taxon>
        <taxon>Pseudomonadati</taxon>
        <taxon>Bacteroidota</taxon>
        <taxon>Cytophagia</taxon>
        <taxon>Cytophagales</taxon>
        <taxon>Spirosomataceae</taxon>
        <taxon>Larkinella</taxon>
    </lineage>
</organism>
<dbReference type="InterPro" id="IPR005467">
    <property type="entry name" value="His_kinase_dom"/>
</dbReference>
<dbReference type="AlphaFoldDB" id="A0A3P1CAZ2"/>
<keyword evidence="5" id="KW-0812">Transmembrane</keyword>
<dbReference type="GO" id="GO:0000155">
    <property type="term" value="F:phosphorelay sensor kinase activity"/>
    <property type="evidence" value="ECO:0007669"/>
    <property type="project" value="InterPro"/>
</dbReference>
<dbReference type="Gene3D" id="1.25.40.10">
    <property type="entry name" value="Tetratricopeptide repeat domain"/>
    <property type="match status" value="2"/>
</dbReference>
<keyword evidence="9" id="KW-1185">Reference proteome</keyword>
<dbReference type="PRINTS" id="PR00344">
    <property type="entry name" value="BCTRLSENSOR"/>
</dbReference>
<dbReference type="Proteomes" id="UP000274271">
    <property type="component" value="Unassembled WGS sequence"/>
</dbReference>
<dbReference type="EMBL" id="RQJP01000007">
    <property type="protein sequence ID" value="RRB10501.1"/>
    <property type="molecule type" value="Genomic_DNA"/>
</dbReference>
<dbReference type="EC" id="2.7.13.3" evidence="2"/>
<dbReference type="Pfam" id="PF00512">
    <property type="entry name" value="HisKA"/>
    <property type="match status" value="1"/>
</dbReference>
<evidence type="ECO:0000256" key="3">
    <source>
        <dbReference type="ARBA" id="ARBA00022553"/>
    </source>
</evidence>
<evidence type="ECO:0000256" key="1">
    <source>
        <dbReference type="ARBA" id="ARBA00000085"/>
    </source>
</evidence>
<feature type="chain" id="PRO_5018269432" description="histidine kinase" evidence="6">
    <location>
        <begin position="25"/>
        <end position="739"/>
    </location>
</feature>
<dbReference type="OrthoDB" id="9806995at2"/>
<dbReference type="Pfam" id="PF13424">
    <property type="entry name" value="TPR_12"/>
    <property type="match status" value="1"/>
</dbReference>
<dbReference type="InterPro" id="IPR003661">
    <property type="entry name" value="HisK_dim/P_dom"/>
</dbReference>
<keyword evidence="5" id="KW-1133">Transmembrane helix</keyword>
<comment type="catalytic activity">
    <reaction evidence="1">
        <text>ATP + protein L-histidine = ADP + protein N-phospho-L-histidine.</text>
        <dbReference type="EC" id="2.7.13.3"/>
    </reaction>
</comment>
<dbReference type="Pfam" id="PF02518">
    <property type="entry name" value="HATPase_c"/>
    <property type="match status" value="1"/>
</dbReference>
<protein>
    <recommendedName>
        <fullName evidence="2">histidine kinase</fullName>
        <ecNumber evidence="2">2.7.13.3</ecNumber>
    </recommendedName>
</protein>
<keyword evidence="8" id="KW-0418">Kinase</keyword>
<dbReference type="SUPFAM" id="SSF48452">
    <property type="entry name" value="TPR-like"/>
    <property type="match status" value="2"/>
</dbReference>
<keyword evidence="6" id="KW-0732">Signal</keyword>
<keyword evidence="5" id="KW-0472">Membrane</keyword>
<dbReference type="PROSITE" id="PS50005">
    <property type="entry name" value="TPR"/>
    <property type="match status" value="1"/>
</dbReference>
<dbReference type="SUPFAM" id="SSF47384">
    <property type="entry name" value="Homodimeric domain of signal transducing histidine kinase"/>
    <property type="match status" value="1"/>
</dbReference>
<dbReference type="RefSeq" id="WP_124910511.1">
    <property type="nucleotide sequence ID" value="NZ_RQJP01000007.1"/>
</dbReference>
<keyword evidence="4" id="KW-0802">TPR repeat</keyword>
<dbReference type="InterPro" id="IPR003594">
    <property type="entry name" value="HATPase_dom"/>
</dbReference>
<evidence type="ECO:0000259" key="7">
    <source>
        <dbReference type="PROSITE" id="PS50109"/>
    </source>
</evidence>
<evidence type="ECO:0000313" key="9">
    <source>
        <dbReference type="Proteomes" id="UP000274271"/>
    </source>
</evidence>
<evidence type="ECO:0000256" key="2">
    <source>
        <dbReference type="ARBA" id="ARBA00012438"/>
    </source>
</evidence>
<dbReference type="InterPro" id="IPR019734">
    <property type="entry name" value="TPR_rpt"/>
</dbReference>
<dbReference type="Gene3D" id="1.10.287.130">
    <property type="match status" value="1"/>
</dbReference>
<keyword evidence="8" id="KW-0808">Transferase</keyword>
<dbReference type="SMART" id="SM00387">
    <property type="entry name" value="HATPase_c"/>
    <property type="match status" value="1"/>
</dbReference>
<feature type="transmembrane region" description="Helical" evidence="5">
    <location>
        <begin position="424"/>
        <end position="443"/>
    </location>
</feature>
<evidence type="ECO:0000313" key="8">
    <source>
        <dbReference type="EMBL" id="RRB10501.1"/>
    </source>
</evidence>
<evidence type="ECO:0000256" key="5">
    <source>
        <dbReference type="SAM" id="Phobius"/>
    </source>
</evidence>
<dbReference type="PANTHER" id="PTHR43065">
    <property type="entry name" value="SENSOR HISTIDINE KINASE"/>
    <property type="match status" value="1"/>
</dbReference>
<reference evidence="8 9" key="1">
    <citation type="submission" date="2018-11" db="EMBL/GenBank/DDBJ databases">
        <authorList>
            <person name="Zhou Z."/>
            <person name="Wang G."/>
        </authorList>
    </citation>
    <scope>NUCLEOTIDE SEQUENCE [LARGE SCALE GENOMIC DNA]</scope>
    <source>
        <strain evidence="8 9">KCTC42998</strain>
    </source>
</reference>
<dbReference type="SMART" id="SM00388">
    <property type="entry name" value="HisKA"/>
    <property type="match status" value="1"/>
</dbReference>
<dbReference type="InterPro" id="IPR004358">
    <property type="entry name" value="Sig_transdc_His_kin-like_C"/>
</dbReference>
<dbReference type="PROSITE" id="PS50109">
    <property type="entry name" value="HIS_KIN"/>
    <property type="match status" value="1"/>
</dbReference>
<dbReference type="InterPro" id="IPR036890">
    <property type="entry name" value="HATPase_C_sf"/>
</dbReference>
<comment type="caution">
    <text evidence="8">The sequence shown here is derived from an EMBL/GenBank/DDBJ whole genome shotgun (WGS) entry which is preliminary data.</text>
</comment>
<accession>A0A3P1CAZ2</accession>
<feature type="repeat" description="TPR" evidence="4">
    <location>
        <begin position="130"/>
        <end position="163"/>
    </location>
</feature>
<dbReference type="InterPro" id="IPR011990">
    <property type="entry name" value="TPR-like_helical_dom_sf"/>
</dbReference>
<feature type="domain" description="Histidine kinase" evidence="7">
    <location>
        <begin position="494"/>
        <end position="736"/>
    </location>
</feature>
<dbReference type="CDD" id="cd00082">
    <property type="entry name" value="HisKA"/>
    <property type="match status" value="1"/>
</dbReference>
<keyword evidence="3" id="KW-0597">Phosphoprotein</keyword>
<evidence type="ECO:0000256" key="4">
    <source>
        <dbReference type="PROSITE-ProRule" id="PRU00339"/>
    </source>
</evidence>
<feature type="signal peptide" evidence="6">
    <location>
        <begin position="1"/>
        <end position="24"/>
    </location>
</feature>
<dbReference type="PANTHER" id="PTHR43065:SF42">
    <property type="entry name" value="TWO-COMPONENT SENSOR PPRA"/>
    <property type="match status" value="1"/>
</dbReference>
<name>A0A3P1CAZ2_9BACT</name>
<evidence type="ECO:0000256" key="6">
    <source>
        <dbReference type="SAM" id="SignalP"/>
    </source>
</evidence>
<gene>
    <name evidence="8" type="ORF">EHT87_30245</name>
</gene>
<dbReference type="Gene3D" id="3.30.565.10">
    <property type="entry name" value="Histidine kinase-like ATPase, C-terminal domain"/>
    <property type="match status" value="1"/>
</dbReference>